<organism evidence="1 2">
    <name type="scientific">Vaccinium darrowii</name>
    <dbReference type="NCBI Taxonomy" id="229202"/>
    <lineage>
        <taxon>Eukaryota</taxon>
        <taxon>Viridiplantae</taxon>
        <taxon>Streptophyta</taxon>
        <taxon>Embryophyta</taxon>
        <taxon>Tracheophyta</taxon>
        <taxon>Spermatophyta</taxon>
        <taxon>Magnoliopsida</taxon>
        <taxon>eudicotyledons</taxon>
        <taxon>Gunneridae</taxon>
        <taxon>Pentapetalae</taxon>
        <taxon>asterids</taxon>
        <taxon>Ericales</taxon>
        <taxon>Ericaceae</taxon>
        <taxon>Vaccinioideae</taxon>
        <taxon>Vaccinieae</taxon>
        <taxon>Vaccinium</taxon>
    </lineage>
</organism>
<name>A0ACB7X7B3_9ERIC</name>
<comment type="caution">
    <text evidence="1">The sequence shown here is derived from an EMBL/GenBank/DDBJ whole genome shotgun (WGS) entry which is preliminary data.</text>
</comment>
<accession>A0ACB7X7B3</accession>
<reference evidence="1 2" key="1">
    <citation type="journal article" date="2021" name="Hortic Res">
        <title>High-quality reference genome and annotation aids understanding of berry development for evergreen blueberry (Vaccinium darrowii).</title>
        <authorList>
            <person name="Yu J."/>
            <person name="Hulse-Kemp A.M."/>
            <person name="Babiker E."/>
            <person name="Staton M."/>
        </authorList>
    </citation>
    <scope>NUCLEOTIDE SEQUENCE [LARGE SCALE GENOMIC DNA]</scope>
    <source>
        <strain evidence="2">cv. NJ 8807/NJ 8810</strain>
        <tissue evidence="1">Young leaf</tissue>
    </source>
</reference>
<keyword evidence="2" id="KW-1185">Reference proteome</keyword>
<protein>
    <submittedName>
        <fullName evidence="1">Uncharacterized protein</fullName>
    </submittedName>
</protein>
<evidence type="ECO:0000313" key="1">
    <source>
        <dbReference type="EMBL" id="KAH7836431.1"/>
    </source>
</evidence>
<gene>
    <name evidence="1" type="ORF">Vadar_001169</name>
</gene>
<dbReference type="Proteomes" id="UP000828048">
    <property type="component" value="Chromosome 6"/>
</dbReference>
<evidence type="ECO:0000313" key="2">
    <source>
        <dbReference type="Proteomes" id="UP000828048"/>
    </source>
</evidence>
<sequence length="441" mass="51598">MAMHLTSTRSSLELMLDSLMQKDEQLPDVPPALPVRPVSKARSRRAMPLNIQKFGLRGDLNQNEGRKKGECGSKNGFFLRKIDLSDFVDHKRGRVLEIQKYFRGHQARCYYLKLKEGAIILQSCYKIVGFVAKRSFSICTRAVIRGENSRKDYLARLAAISVIQQHTKKWIEWRTFQKRKAAVICLQSVIRGWLTRCNYKGNLRFLGIETMKDMRKLDWRNPEEKDYIQVSPSAIVDLQRRLLRAETELGRKEEENAAIRQQLQKFDKKWLHYEAKMNSMEKIWQDQLTSLQISLAAAKKSLTSKCTSDQPVICGLFPLHRYHGADDSMPMETDTADGRREEDFLDFPCDTERQQQNRRLYDITQRREQHEKEFHGNPGIDGKLKSANLSSRIAHDEELRKLKLKFKTWKKDYKTRLQETTTMLQKLGHSEAKKSTKKWWG</sequence>
<dbReference type="EMBL" id="CM037156">
    <property type="protein sequence ID" value="KAH7836431.1"/>
    <property type="molecule type" value="Genomic_DNA"/>
</dbReference>
<proteinExistence type="predicted"/>